<evidence type="ECO:0000313" key="2">
    <source>
        <dbReference type="Proteomes" id="UP000694564"/>
    </source>
</evidence>
<sequence>MYDRAPRLLRLAEGGSTEEHVGPGSYQVPSLKRQATGGCAPFLSSSTRESTFTIASDTEKAVPGPGHYNVSKAQKISRASTINRSIDVPSIPSCGQSYGYNINEDGSIIKRFPPANDHTLGPAYYKPQFGVSNATLKYKGIHFGNSTGRLELPKTSGPGPGQYDIIQEKTLHCENINIKKDQQQNYCSFSPRFYEVIILQEEKKRFVPMKSITPAPGTYNETRTALKYSKKTGQKSTPFGQRAARFTQDFKAEEMPGPGFYNILNNTIIASVCTKKQKKSAFGSSVPRALLLVQEEAYTTPGPSDYQVFVGGIFDELPNLTNYIKYIYKGCLFYISYKIYKVLIFFLVISAPGSYDVQKSYEMSQVKHKYMPPRSLVAKENMPHFLVQLLGPAAYNPVLRRSCPIPLFVKASKRFEDTKEITPGPTSYELYFDVLKRIIGELFEFNNMYL</sequence>
<dbReference type="PANTHER" id="PTHR21580:SF60">
    <property type="entry name" value="SPERM-TAIL PG-RICH REPEAT-CONTAINING PROTEIN 2"/>
    <property type="match status" value="1"/>
</dbReference>
<gene>
    <name evidence="1" type="primary">STPG2</name>
</gene>
<dbReference type="OrthoDB" id="406368at2759"/>
<reference evidence="1" key="2">
    <citation type="submission" date="2025-09" db="UniProtKB">
        <authorList>
            <consortium name="Ensembl"/>
        </authorList>
    </citation>
    <scope>IDENTIFICATION</scope>
</reference>
<dbReference type="InterPro" id="IPR010736">
    <property type="entry name" value="SHIPPO-rpt"/>
</dbReference>
<dbReference type="Pfam" id="PF07004">
    <property type="entry name" value="SHIPPO-rpt"/>
    <property type="match status" value="5"/>
</dbReference>
<accession>A0A8D2CTJ1</accession>
<protein>
    <submittedName>
        <fullName evidence="1">Sperm tail PG-rich repeat containing 2</fullName>
    </submittedName>
</protein>
<dbReference type="Proteomes" id="UP000694564">
    <property type="component" value="Chromosome 9"/>
</dbReference>
<reference evidence="1" key="1">
    <citation type="submission" date="2025-08" db="UniProtKB">
        <authorList>
            <consortium name="Ensembl"/>
        </authorList>
    </citation>
    <scope>IDENTIFICATION</scope>
</reference>
<evidence type="ECO:0000313" key="1">
    <source>
        <dbReference type="Ensembl" id="ENSSVLP00005014609.1"/>
    </source>
</evidence>
<dbReference type="GeneTree" id="ENSGT00390000001063"/>
<dbReference type="AlphaFoldDB" id="A0A8D2CTJ1"/>
<name>A0A8D2CTJ1_SCIVU</name>
<proteinExistence type="predicted"/>
<keyword evidence="2" id="KW-1185">Reference proteome</keyword>
<organism evidence="1 2">
    <name type="scientific">Sciurus vulgaris</name>
    <name type="common">Eurasian red squirrel</name>
    <dbReference type="NCBI Taxonomy" id="55149"/>
    <lineage>
        <taxon>Eukaryota</taxon>
        <taxon>Metazoa</taxon>
        <taxon>Chordata</taxon>
        <taxon>Craniata</taxon>
        <taxon>Vertebrata</taxon>
        <taxon>Euteleostomi</taxon>
        <taxon>Mammalia</taxon>
        <taxon>Eutheria</taxon>
        <taxon>Euarchontoglires</taxon>
        <taxon>Glires</taxon>
        <taxon>Rodentia</taxon>
        <taxon>Sciuromorpha</taxon>
        <taxon>Sciuridae</taxon>
        <taxon>Sciurinae</taxon>
        <taxon>Sciurini</taxon>
        <taxon>Sciurus</taxon>
    </lineage>
</organism>
<dbReference type="PANTHER" id="PTHR21580">
    <property type="entry name" value="SHIPPO-1-RELATED"/>
    <property type="match status" value="1"/>
</dbReference>
<dbReference type="Ensembl" id="ENSSVLT00005016206.1">
    <property type="protein sequence ID" value="ENSSVLP00005014609.1"/>
    <property type="gene ID" value="ENSSVLG00005011406.1"/>
</dbReference>
<dbReference type="InterPro" id="IPR051291">
    <property type="entry name" value="CIMAP"/>
</dbReference>